<keyword evidence="3" id="KW-1133">Transmembrane helix</keyword>
<comment type="caution">
    <text evidence="5">The sequence shown here is derived from an EMBL/GenBank/DDBJ whole genome shotgun (WGS) entry which is preliminary data.</text>
</comment>
<evidence type="ECO:0000256" key="3">
    <source>
        <dbReference type="SAM" id="Phobius"/>
    </source>
</evidence>
<keyword evidence="6" id="KW-1185">Reference proteome</keyword>
<dbReference type="Gene3D" id="1.25.40.10">
    <property type="entry name" value="Tetratricopeptide repeat domain"/>
    <property type="match status" value="2"/>
</dbReference>
<dbReference type="InterPro" id="IPR052016">
    <property type="entry name" value="Bact_Sigma-Reg"/>
</dbReference>
<keyword evidence="2" id="KW-0175">Coiled coil</keyword>
<dbReference type="PANTHER" id="PTHR43156">
    <property type="entry name" value="STAGE II SPORULATION PROTEIN E-RELATED"/>
    <property type="match status" value="1"/>
</dbReference>
<protein>
    <recommendedName>
        <fullName evidence="4">PPM-type phosphatase domain-containing protein</fullName>
    </recommendedName>
</protein>
<dbReference type="Gene3D" id="3.60.40.10">
    <property type="entry name" value="PPM-type phosphatase domain"/>
    <property type="match status" value="1"/>
</dbReference>
<evidence type="ECO:0000256" key="1">
    <source>
        <dbReference type="ARBA" id="ARBA00022801"/>
    </source>
</evidence>
<dbReference type="InterPro" id="IPR001932">
    <property type="entry name" value="PPM-type_phosphatase-like_dom"/>
</dbReference>
<keyword evidence="1" id="KW-0378">Hydrolase</keyword>
<name>A0ABP9CXE3_9BACT</name>
<sequence length="670" mass="76265">MFTSWLTCTFLLVNTNSFAQELENSSSKSIEDSITEYNALSYQYWSSNPDSGVIFAKKAVEMAHKLKNDSTIAAAYMALGASYYGKGENTLMRQAYFDALNHAQASESRHIIGKSYANIGLSYLTSKDSVKALEYIKKGISYEDPEYQSEVLRLNVGTIYASQREFDSALVYIKDGIQLAEAHKNDRIYAMLQSSLSEIAYNKGQYQKCLSIIRNTENQYNIKDKFITTLFLLTKGRAYTKLKNYDKAEEALQMAKKLSIEGGYTNLEAEACGEQYLLYKIIGKHEQSLQALERQNELEKNAFETEHAKQVAEMAAKYEQAVMSRENKLQEQELALQANEIEQQKIIQVIFLFIIAAAIYIAIYLYRHNLQKKRLNLALKEQKNEVLAQAEELQQLNEEISAQKEYVEKNNQKLSHSYQKITDSIQAAKAMQEAMLPTTALTQLKKPSCFVLFEPKDIVSGDVYWVSKDKSMIAVIDCTGHGVPGAFMSMLALSSLDDLVNSLNIKEPAEVLNRLQQRVHTAFEKTGNTYDGGMDIILCKFDYLNNPQVKVTFAGAKRPLYYFNDGQLYRHKNCKSSINTKAKNKFKHFEFRQHELTLQEGDLLYLTTDGYMDAASPDRKKLSTRVFESIVTVNANKPLQEQQQELVRVLEAHRKGMELRDDITIVGVKL</sequence>
<dbReference type="SMART" id="SM00331">
    <property type="entry name" value="PP2C_SIG"/>
    <property type="match status" value="1"/>
</dbReference>
<dbReference type="Pfam" id="PF07228">
    <property type="entry name" value="SpoIIE"/>
    <property type="match status" value="1"/>
</dbReference>
<evidence type="ECO:0000259" key="4">
    <source>
        <dbReference type="SMART" id="SM00331"/>
    </source>
</evidence>
<feature type="coiled-coil region" evidence="2">
    <location>
        <begin position="282"/>
        <end position="335"/>
    </location>
</feature>
<dbReference type="SUPFAM" id="SSF48452">
    <property type="entry name" value="TPR-like"/>
    <property type="match status" value="2"/>
</dbReference>
<feature type="domain" description="PPM-type phosphatase" evidence="4">
    <location>
        <begin position="444"/>
        <end position="670"/>
    </location>
</feature>
<accession>A0ABP9CXE3</accession>
<keyword evidence="3" id="KW-0812">Transmembrane</keyword>
<feature type="transmembrane region" description="Helical" evidence="3">
    <location>
        <begin position="346"/>
        <end position="366"/>
    </location>
</feature>
<dbReference type="PANTHER" id="PTHR43156:SF9">
    <property type="entry name" value="HAMP DOMAIN-CONTAINING PROTEIN"/>
    <property type="match status" value="1"/>
</dbReference>
<dbReference type="InterPro" id="IPR019734">
    <property type="entry name" value="TPR_rpt"/>
</dbReference>
<gene>
    <name evidence="5" type="ORF">GCM10023331_01970</name>
</gene>
<keyword evidence="3" id="KW-0472">Membrane</keyword>
<evidence type="ECO:0000313" key="5">
    <source>
        <dbReference type="EMBL" id="GAA4821221.1"/>
    </source>
</evidence>
<organism evidence="5 6">
    <name type="scientific">Algivirga pacifica</name>
    <dbReference type="NCBI Taxonomy" id="1162670"/>
    <lineage>
        <taxon>Bacteria</taxon>
        <taxon>Pseudomonadati</taxon>
        <taxon>Bacteroidota</taxon>
        <taxon>Cytophagia</taxon>
        <taxon>Cytophagales</taxon>
        <taxon>Flammeovirgaceae</taxon>
        <taxon>Algivirga</taxon>
    </lineage>
</organism>
<dbReference type="InterPro" id="IPR036457">
    <property type="entry name" value="PPM-type-like_dom_sf"/>
</dbReference>
<dbReference type="InterPro" id="IPR011990">
    <property type="entry name" value="TPR-like_helical_dom_sf"/>
</dbReference>
<evidence type="ECO:0000256" key="2">
    <source>
        <dbReference type="SAM" id="Coils"/>
    </source>
</evidence>
<dbReference type="SMART" id="SM00028">
    <property type="entry name" value="TPR"/>
    <property type="match status" value="4"/>
</dbReference>
<proteinExistence type="predicted"/>
<evidence type="ECO:0000313" key="6">
    <source>
        <dbReference type="Proteomes" id="UP001500298"/>
    </source>
</evidence>
<dbReference type="Proteomes" id="UP001500298">
    <property type="component" value="Unassembled WGS sequence"/>
</dbReference>
<dbReference type="EMBL" id="BAABJX010000004">
    <property type="protein sequence ID" value="GAA4821221.1"/>
    <property type="molecule type" value="Genomic_DNA"/>
</dbReference>
<feature type="coiled-coil region" evidence="2">
    <location>
        <begin position="372"/>
        <end position="413"/>
    </location>
</feature>
<dbReference type="SUPFAM" id="SSF81606">
    <property type="entry name" value="PP2C-like"/>
    <property type="match status" value="1"/>
</dbReference>
<reference evidence="6" key="1">
    <citation type="journal article" date="2019" name="Int. J. Syst. Evol. Microbiol.">
        <title>The Global Catalogue of Microorganisms (GCM) 10K type strain sequencing project: providing services to taxonomists for standard genome sequencing and annotation.</title>
        <authorList>
            <consortium name="The Broad Institute Genomics Platform"/>
            <consortium name="The Broad Institute Genome Sequencing Center for Infectious Disease"/>
            <person name="Wu L."/>
            <person name="Ma J."/>
        </authorList>
    </citation>
    <scope>NUCLEOTIDE SEQUENCE [LARGE SCALE GENOMIC DNA]</scope>
    <source>
        <strain evidence="6">JCM 18326</strain>
    </source>
</reference>